<dbReference type="AlphaFoldDB" id="A0A5A7Q0N8"/>
<dbReference type="PROSITE" id="PS50097">
    <property type="entry name" value="BTB"/>
    <property type="match status" value="1"/>
</dbReference>
<proteinExistence type="inferred from homology"/>
<comment type="pathway">
    <text evidence="1">Protein modification; protein ubiquitination.</text>
</comment>
<feature type="domain" description="MATH" evidence="4">
    <location>
        <begin position="16"/>
        <end position="149"/>
    </location>
</feature>
<protein>
    <submittedName>
        <fullName evidence="5">BTB-POZ and MATH domain protein</fullName>
    </submittedName>
</protein>
<dbReference type="Proteomes" id="UP000325081">
    <property type="component" value="Unassembled WGS sequence"/>
</dbReference>
<dbReference type="PROSITE" id="PS50144">
    <property type="entry name" value="MATH"/>
    <property type="match status" value="1"/>
</dbReference>
<dbReference type="InterPro" id="IPR000210">
    <property type="entry name" value="BTB/POZ_dom"/>
</dbReference>
<evidence type="ECO:0000256" key="1">
    <source>
        <dbReference type="ARBA" id="ARBA00004906"/>
    </source>
</evidence>
<dbReference type="PANTHER" id="PTHR26379">
    <property type="entry name" value="BTB/POZ AND MATH DOMAIN-CONTAINING PROTEIN 1"/>
    <property type="match status" value="1"/>
</dbReference>
<dbReference type="SUPFAM" id="SSF49599">
    <property type="entry name" value="TRAF domain-like"/>
    <property type="match status" value="1"/>
</dbReference>
<organism evidence="5 6">
    <name type="scientific">Striga asiatica</name>
    <name type="common">Asiatic witchweed</name>
    <name type="synonym">Buchnera asiatica</name>
    <dbReference type="NCBI Taxonomy" id="4170"/>
    <lineage>
        <taxon>Eukaryota</taxon>
        <taxon>Viridiplantae</taxon>
        <taxon>Streptophyta</taxon>
        <taxon>Embryophyta</taxon>
        <taxon>Tracheophyta</taxon>
        <taxon>Spermatophyta</taxon>
        <taxon>Magnoliopsida</taxon>
        <taxon>eudicotyledons</taxon>
        <taxon>Gunneridae</taxon>
        <taxon>Pentapetalae</taxon>
        <taxon>asterids</taxon>
        <taxon>lamiids</taxon>
        <taxon>Lamiales</taxon>
        <taxon>Orobanchaceae</taxon>
        <taxon>Buchnereae</taxon>
        <taxon>Striga</taxon>
    </lineage>
</organism>
<evidence type="ECO:0000259" key="4">
    <source>
        <dbReference type="PROSITE" id="PS50144"/>
    </source>
</evidence>
<comment type="caution">
    <text evidence="5">The sequence shown here is derived from an EMBL/GenBank/DDBJ whole genome shotgun (WGS) entry which is preliminary data.</text>
</comment>
<dbReference type="SUPFAM" id="SSF54695">
    <property type="entry name" value="POZ domain"/>
    <property type="match status" value="1"/>
</dbReference>
<keyword evidence="6" id="KW-1185">Reference proteome</keyword>
<dbReference type="Gene3D" id="2.60.210.10">
    <property type="entry name" value="Apoptosis, Tumor Necrosis Factor Receptor Associated Protein 2, Chain A"/>
    <property type="match status" value="1"/>
</dbReference>
<dbReference type="SMART" id="SM00225">
    <property type="entry name" value="BTB"/>
    <property type="match status" value="1"/>
</dbReference>
<accession>A0A5A7Q0N8</accession>
<reference evidence="6" key="1">
    <citation type="journal article" date="2019" name="Curr. Biol.">
        <title>Genome Sequence of Striga asiatica Provides Insight into the Evolution of Plant Parasitism.</title>
        <authorList>
            <person name="Yoshida S."/>
            <person name="Kim S."/>
            <person name="Wafula E.K."/>
            <person name="Tanskanen J."/>
            <person name="Kim Y.M."/>
            <person name="Honaas L."/>
            <person name="Yang Z."/>
            <person name="Spallek T."/>
            <person name="Conn C.E."/>
            <person name="Ichihashi Y."/>
            <person name="Cheong K."/>
            <person name="Cui S."/>
            <person name="Der J.P."/>
            <person name="Gundlach H."/>
            <person name="Jiao Y."/>
            <person name="Hori C."/>
            <person name="Ishida J.K."/>
            <person name="Kasahara H."/>
            <person name="Kiba T."/>
            <person name="Kim M.S."/>
            <person name="Koo N."/>
            <person name="Laohavisit A."/>
            <person name="Lee Y.H."/>
            <person name="Lumba S."/>
            <person name="McCourt P."/>
            <person name="Mortimer J.C."/>
            <person name="Mutuku J.M."/>
            <person name="Nomura T."/>
            <person name="Sasaki-Sekimoto Y."/>
            <person name="Seto Y."/>
            <person name="Wang Y."/>
            <person name="Wakatake T."/>
            <person name="Sakakibara H."/>
            <person name="Demura T."/>
            <person name="Yamaguchi S."/>
            <person name="Yoneyama K."/>
            <person name="Manabe R.I."/>
            <person name="Nelson D.C."/>
            <person name="Schulman A.H."/>
            <person name="Timko M.P."/>
            <person name="dePamphilis C.W."/>
            <person name="Choi D."/>
            <person name="Shirasu K."/>
        </authorList>
    </citation>
    <scope>NUCLEOTIDE SEQUENCE [LARGE SCALE GENOMIC DNA]</scope>
    <source>
        <strain evidence="6">cv. UVA1</strain>
    </source>
</reference>
<dbReference type="InterPro" id="IPR045005">
    <property type="entry name" value="BPM1-6"/>
</dbReference>
<dbReference type="Gene3D" id="3.30.710.10">
    <property type="entry name" value="Potassium Channel Kv1.1, Chain A"/>
    <property type="match status" value="1"/>
</dbReference>
<dbReference type="InterPro" id="IPR002083">
    <property type="entry name" value="MATH/TRAF_dom"/>
</dbReference>
<dbReference type="EMBL" id="BKCP01005516">
    <property type="protein sequence ID" value="GER38441.1"/>
    <property type="molecule type" value="Genomic_DNA"/>
</dbReference>
<dbReference type="InterPro" id="IPR011333">
    <property type="entry name" value="SKP1/BTB/POZ_sf"/>
</dbReference>
<evidence type="ECO:0000256" key="2">
    <source>
        <dbReference type="ARBA" id="ARBA00010846"/>
    </source>
</evidence>
<dbReference type="InterPro" id="IPR056423">
    <property type="entry name" value="BACK_BPM_SPOP"/>
</dbReference>
<dbReference type="PANTHER" id="PTHR26379:SF466">
    <property type="entry name" value="BTB_POZ AND MATH DOMAIN-CONTAINING PROTEIN 4"/>
    <property type="match status" value="1"/>
</dbReference>
<gene>
    <name evidence="5" type="ORF">STAS_14961</name>
</gene>
<name>A0A5A7Q0N8_STRAF</name>
<evidence type="ECO:0000313" key="5">
    <source>
        <dbReference type="EMBL" id="GER38441.1"/>
    </source>
</evidence>
<evidence type="ECO:0000313" key="6">
    <source>
        <dbReference type="Proteomes" id="UP000325081"/>
    </source>
</evidence>
<dbReference type="Gene3D" id="1.25.40.420">
    <property type="match status" value="1"/>
</dbReference>
<dbReference type="Pfam" id="PF22486">
    <property type="entry name" value="MATH_2"/>
    <property type="match status" value="1"/>
</dbReference>
<dbReference type="InterPro" id="IPR008974">
    <property type="entry name" value="TRAF-like"/>
</dbReference>
<dbReference type="CDD" id="cd00121">
    <property type="entry name" value="MATH"/>
    <property type="match status" value="1"/>
</dbReference>
<evidence type="ECO:0000259" key="3">
    <source>
        <dbReference type="PROSITE" id="PS50097"/>
    </source>
</evidence>
<dbReference type="GO" id="GO:0016567">
    <property type="term" value="P:protein ubiquitination"/>
    <property type="evidence" value="ECO:0007669"/>
    <property type="project" value="InterPro"/>
</dbReference>
<dbReference type="Pfam" id="PF24570">
    <property type="entry name" value="BACK_BPM_SPOP"/>
    <property type="match status" value="1"/>
</dbReference>
<dbReference type="OrthoDB" id="880673at2759"/>
<feature type="domain" description="BTB" evidence="3">
    <location>
        <begin position="176"/>
        <end position="242"/>
    </location>
</feature>
<sequence length="375" mass="42009">MEGAVAPKSFSRTIQEGSAELAVRNYSRLRRSGFLKPIESTEFTVGRCRWTLRLHPGGNSLKAHRSGYSSLFLTYKSGGSVWFLYELFLLDQSGKGNHLGFSFFGGPSSGGINIPARGHTVGKYFFVRRAVLESPDYLKDDCVRIRCRIAVFTGRAQEMPLIKNGGAQLSKGNRSADVLIKVGNEQVYAHMWLLSASSPVLEWDLSNPCRRPKGVFVIPDVEPRIFKAMLQFIYTGILEEDDQEYVTYAGPFVLDSFIGKVLAAAYQFRVEKLKKLCQSRILSKLSVESVAYLLHLADHCHATELKAACLKFAAENRDAVLETKGCEYLRQSYPLLYLHLNPSASVGWELRVTSKILSAIEPFVGLMTWWMEVAV</sequence>
<comment type="similarity">
    <text evidence="2">Belongs to the Tdpoz family.</text>
</comment>
<dbReference type="Pfam" id="PF00651">
    <property type="entry name" value="BTB"/>
    <property type="match status" value="1"/>
</dbReference>